<dbReference type="PANTHER" id="PTHR46383:SF1">
    <property type="entry name" value="ASPARTATE AMINOTRANSFERASE"/>
    <property type="match status" value="1"/>
</dbReference>
<protein>
    <recommendedName>
        <fullName evidence="7">Aminotransferase</fullName>
        <ecNumber evidence="7">2.6.1.-</ecNumber>
    </recommendedName>
</protein>
<evidence type="ECO:0000256" key="5">
    <source>
        <dbReference type="ARBA" id="ARBA00022898"/>
    </source>
</evidence>
<evidence type="ECO:0000256" key="1">
    <source>
        <dbReference type="ARBA" id="ARBA00001933"/>
    </source>
</evidence>
<organism evidence="9 10">
    <name type="scientific">Chelativorans intermedius</name>
    <dbReference type="NCBI Taxonomy" id="515947"/>
    <lineage>
        <taxon>Bacteria</taxon>
        <taxon>Pseudomonadati</taxon>
        <taxon>Pseudomonadota</taxon>
        <taxon>Alphaproteobacteria</taxon>
        <taxon>Hyphomicrobiales</taxon>
        <taxon>Phyllobacteriaceae</taxon>
        <taxon>Chelativorans</taxon>
    </lineage>
</organism>
<dbReference type="PANTHER" id="PTHR46383">
    <property type="entry name" value="ASPARTATE AMINOTRANSFERASE"/>
    <property type="match status" value="1"/>
</dbReference>
<proteinExistence type="inferred from homology"/>
<dbReference type="Proteomes" id="UP001589755">
    <property type="component" value="Unassembled WGS sequence"/>
</dbReference>
<evidence type="ECO:0000256" key="3">
    <source>
        <dbReference type="ARBA" id="ARBA00022576"/>
    </source>
</evidence>
<name>A0ABV6DAM4_9HYPH</name>
<dbReference type="GO" id="GO:0008483">
    <property type="term" value="F:transaminase activity"/>
    <property type="evidence" value="ECO:0007669"/>
    <property type="project" value="UniProtKB-KW"/>
</dbReference>
<accession>A0ABV6DAM4</accession>
<dbReference type="InterPro" id="IPR004839">
    <property type="entry name" value="Aminotransferase_I/II_large"/>
</dbReference>
<evidence type="ECO:0000256" key="6">
    <source>
        <dbReference type="ARBA" id="ARBA00049185"/>
    </source>
</evidence>
<dbReference type="Gene3D" id="3.40.640.10">
    <property type="entry name" value="Type I PLP-dependent aspartate aminotransferase-like (Major domain)"/>
    <property type="match status" value="1"/>
</dbReference>
<dbReference type="Pfam" id="PF00155">
    <property type="entry name" value="Aminotran_1_2"/>
    <property type="match status" value="1"/>
</dbReference>
<gene>
    <name evidence="9" type="ORF">ACFFJ2_14915</name>
</gene>
<dbReference type="EC" id="2.6.1.-" evidence="7"/>
<evidence type="ECO:0000256" key="2">
    <source>
        <dbReference type="ARBA" id="ARBA00007441"/>
    </source>
</evidence>
<dbReference type="EMBL" id="JBHLXD010000027">
    <property type="protein sequence ID" value="MFC0209695.1"/>
    <property type="molecule type" value="Genomic_DNA"/>
</dbReference>
<reference evidence="9 10" key="1">
    <citation type="submission" date="2024-09" db="EMBL/GenBank/DDBJ databases">
        <authorList>
            <person name="Sun Q."/>
            <person name="Mori K."/>
        </authorList>
    </citation>
    <scope>NUCLEOTIDE SEQUENCE [LARGE SCALE GENOMIC DNA]</scope>
    <source>
        <strain evidence="9 10">CCM 8543</strain>
    </source>
</reference>
<comment type="cofactor">
    <cofactor evidence="1 7">
        <name>pyridoxal 5'-phosphate</name>
        <dbReference type="ChEBI" id="CHEBI:597326"/>
    </cofactor>
</comment>
<dbReference type="Gene3D" id="3.90.1150.10">
    <property type="entry name" value="Aspartate Aminotransferase, domain 1"/>
    <property type="match status" value="1"/>
</dbReference>
<dbReference type="InterPro" id="IPR015424">
    <property type="entry name" value="PyrdxlP-dep_Trfase"/>
</dbReference>
<comment type="similarity">
    <text evidence="2 7">Belongs to the class-I pyridoxal-phosphate-dependent aminotransferase family.</text>
</comment>
<comment type="caution">
    <text evidence="9">The sequence shown here is derived from an EMBL/GenBank/DDBJ whole genome shotgun (WGS) entry which is preliminary data.</text>
</comment>
<keyword evidence="4 7" id="KW-0808">Transferase</keyword>
<evidence type="ECO:0000259" key="8">
    <source>
        <dbReference type="Pfam" id="PF00155"/>
    </source>
</evidence>
<comment type="catalytic activity">
    <reaction evidence="6">
        <text>L-aspartate + 2-oxoglutarate = oxaloacetate + L-glutamate</text>
        <dbReference type="Rhea" id="RHEA:21824"/>
        <dbReference type="ChEBI" id="CHEBI:16452"/>
        <dbReference type="ChEBI" id="CHEBI:16810"/>
        <dbReference type="ChEBI" id="CHEBI:29985"/>
        <dbReference type="ChEBI" id="CHEBI:29991"/>
        <dbReference type="EC" id="2.6.1.1"/>
    </reaction>
</comment>
<dbReference type="PROSITE" id="PS00105">
    <property type="entry name" value="AA_TRANSFER_CLASS_1"/>
    <property type="match status" value="1"/>
</dbReference>
<keyword evidence="10" id="KW-1185">Reference proteome</keyword>
<feature type="domain" description="Aminotransferase class I/classII large" evidence="8">
    <location>
        <begin position="43"/>
        <end position="398"/>
    </location>
</feature>
<evidence type="ECO:0000313" key="9">
    <source>
        <dbReference type="EMBL" id="MFC0209695.1"/>
    </source>
</evidence>
<sequence>MSVLTSPHDSTPFRRARRAAGLALSDIVQISEESARLKAQGRDIVALSTGEPDFPTPAHAIEAAHEAARSGLTKYPPTAGLKSLRAAIAARAPGPEVGPESVLVSTGAKQVLAMAMLATLDPGEEVILPAPCWSSYGDIVTMAGGRAVFVPCPVEAGFKLAPHALAAAITSRTRWLLLNSPSNPSGATYGAGALAALAEVLRAHPRVWVLSDEIYEHLSYVPFVSLREVAPDLAGRMLVVNGVSKAYAMTGWRIGWGIGPAALIDAMEAVQGQITSGACAIAQAAALAALEGDQEILGQRRAVMRARRDRVVAALNATGLIDCPVPEGAFYVFPSCMRILGLRTPQGEVLEDDRAFCRSLLQDHGVAVVPGSAFGLPGHFRLSFAYSNETLSAGLERIAKAVSSLQGTAR</sequence>
<dbReference type="InterPro" id="IPR004838">
    <property type="entry name" value="NHTrfase_class1_PyrdxlP-BS"/>
</dbReference>
<dbReference type="InterPro" id="IPR015422">
    <property type="entry name" value="PyrdxlP-dep_Trfase_small"/>
</dbReference>
<evidence type="ECO:0000313" key="10">
    <source>
        <dbReference type="Proteomes" id="UP001589755"/>
    </source>
</evidence>
<evidence type="ECO:0000256" key="7">
    <source>
        <dbReference type="RuleBase" id="RU000481"/>
    </source>
</evidence>
<keyword evidence="3 7" id="KW-0032">Aminotransferase</keyword>
<evidence type="ECO:0000256" key="4">
    <source>
        <dbReference type="ARBA" id="ARBA00022679"/>
    </source>
</evidence>
<keyword evidence="5" id="KW-0663">Pyridoxal phosphate</keyword>
<dbReference type="SUPFAM" id="SSF53383">
    <property type="entry name" value="PLP-dependent transferases"/>
    <property type="match status" value="1"/>
</dbReference>
<dbReference type="InterPro" id="IPR050596">
    <property type="entry name" value="AspAT/PAT-like"/>
</dbReference>
<dbReference type="CDD" id="cd00609">
    <property type="entry name" value="AAT_like"/>
    <property type="match status" value="1"/>
</dbReference>
<dbReference type="RefSeq" id="WP_261522392.1">
    <property type="nucleotide sequence ID" value="NZ_JAODNW010000026.1"/>
</dbReference>
<dbReference type="InterPro" id="IPR015421">
    <property type="entry name" value="PyrdxlP-dep_Trfase_major"/>
</dbReference>